<dbReference type="Gene3D" id="3.30.930.10">
    <property type="entry name" value="Bira Bifunctional Protein, Domain 2"/>
    <property type="match status" value="1"/>
</dbReference>
<dbReference type="AlphaFoldDB" id="A0A914EEZ3"/>
<dbReference type="InterPro" id="IPR004364">
    <property type="entry name" value="Aa-tRNA-synt_II"/>
</dbReference>
<feature type="compositionally biased region" description="Basic and acidic residues" evidence="6">
    <location>
        <begin position="19"/>
        <end position="33"/>
    </location>
</feature>
<sequence length="459" mass="52171">MEIQLNNRRTISLNGDSIRASKEVSPDKEKLEPTRTLPPKTWAYPEKHLKAVITDDWYSGVFRIQDCIFHATVDYFRNTLGFNYTMLPVSTKTISAPIGEDTIALGNFGSYSAYPEKHLKAVITDDWYSGVFRIQDCIFHATVDYFRNTLGFNYTMLPVSTKTISAPIGEDTIALGNFGSYSYPISVNLMDQNVFLADSNQFTLEYYLRIRDGSPGVYVMAPCFRGDEPDATHLNQFQHVECELVGDMDKAIAVAEGYIINILKAVLKEEKCVVMKIAGTMEHLERVVVSYILNNNGFPRITLDEAIDMLPSDCYKLVDELMPHRGFELTRKGERQLIAMFGGAVWVTEPDHLSVPFYQAYLDGSDRKKAKAADLLIGLGEIIGLGERQETAQETLEALKHHDITISNYEWYVEMRRIKQVKTSGWGLGSERLISWILQHNDVRDIQILPRFKDNDFLV</sequence>
<evidence type="ECO:0000313" key="9">
    <source>
        <dbReference type="WBParaSite" id="ACRNAN_scaffold784.g24252.t1"/>
    </source>
</evidence>
<evidence type="ECO:0000256" key="5">
    <source>
        <dbReference type="ARBA" id="ARBA00023146"/>
    </source>
</evidence>
<keyword evidence="1" id="KW-0436">Ligase</keyword>
<organism evidence="8 9">
    <name type="scientific">Acrobeloides nanus</name>
    <dbReference type="NCBI Taxonomy" id="290746"/>
    <lineage>
        <taxon>Eukaryota</taxon>
        <taxon>Metazoa</taxon>
        <taxon>Ecdysozoa</taxon>
        <taxon>Nematoda</taxon>
        <taxon>Chromadorea</taxon>
        <taxon>Rhabditida</taxon>
        <taxon>Tylenchina</taxon>
        <taxon>Cephalobomorpha</taxon>
        <taxon>Cephaloboidea</taxon>
        <taxon>Cephalobidae</taxon>
        <taxon>Acrobeloides</taxon>
    </lineage>
</organism>
<evidence type="ECO:0000256" key="4">
    <source>
        <dbReference type="ARBA" id="ARBA00022917"/>
    </source>
</evidence>
<protein>
    <submittedName>
        <fullName evidence="9">Aminoacyl-transfer RNA synthetases class-II family profile domain-containing protein</fullName>
    </submittedName>
</protein>
<keyword evidence="4" id="KW-0648">Protein biosynthesis</keyword>
<keyword evidence="2" id="KW-0547">Nucleotide-binding</keyword>
<proteinExistence type="predicted"/>
<evidence type="ECO:0000259" key="7">
    <source>
        <dbReference type="PROSITE" id="PS50862"/>
    </source>
</evidence>
<name>A0A914EEZ3_9BILA</name>
<evidence type="ECO:0000256" key="6">
    <source>
        <dbReference type="SAM" id="MobiDB-lite"/>
    </source>
</evidence>
<evidence type="ECO:0000256" key="3">
    <source>
        <dbReference type="ARBA" id="ARBA00022840"/>
    </source>
</evidence>
<keyword evidence="5" id="KW-0030">Aminoacyl-tRNA synthetase</keyword>
<feature type="domain" description="Aminoacyl-transfer RNA synthetases class-II family profile" evidence="7">
    <location>
        <begin position="132"/>
        <end position="450"/>
    </location>
</feature>
<feature type="region of interest" description="Disordered" evidence="6">
    <location>
        <begin position="16"/>
        <end position="37"/>
    </location>
</feature>
<dbReference type="GO" id="GO:0005524">
    <property type="term" value="F:ATP binding"/>
    <property type="evidence" value="ECO:0007669"/>
    <property type="project" value="UniProtKB-KW"/>
</dbReference>
<dbReference type="SUPFAM" id="SSF55681">
    <property type="entry name" value="Class II aaRS and biotin synthetases"/>
    <property type="match status" value="1"/>
</dbReference>
<evidence type="ECO:0000256" key="2">
    <source>
        <dbReference type="ARBA" id="ARBA00022741"/>
    </source>
</evidence>
<dbReference type="PROSITE" id="PS50862">
    <property type="entry name" value="AA_TRNA_LIGASE_II"/>
    <property type="match status" value="1"/>
</dbReference>
<reference evidence="9" key="1">
    <citation type="submission" date="2022-11" db="UniProtKB">
        <authorList>
            <consortium name="WormBaseParasite"/>
        </authorList>
    </citation>
    <scope>IDENTIFICATION</scope>
</reference>
<dbReference type="Proteomes" id="UP000887540">
    <property type="component" value="Unplaced"/>
</dbReference>
<keyword evidence="8" id="KW-1185">Reference proteome</keyword>
<evidence type="ECO:0000256" key="1">
    <source>
        <dbReference type="ARBA" id="ARBA00022598"/>
    </source>
</evidence>
<dbReference type="InterPro" id="IPR045864">
    <property type="entry name" value="aa-tRNA-synth_II/BPL/LPL"/>
</dbReference>
<dbReference type="PANTHER" id="PTHR22594">
    <property type="entry name" value="ASPARTYL/LYSYL-TRNA SYNTHETASE"/>
    <property type="match status" value="1"/>
</dbReference>
<accession>A0A914EEZ3</accession>
<keyword evidence="3" id="KW-0067">ATP-binding</keyword>
<evidence type="ECO:0000313" key="8">
    <source>
        <dbReference type="Proteomes" id="UP000887540"/>
    </source>
</evidence>
<dbReference type="WBParaSite" id="ACRNAN_scaffold784.g24252.t1">
    <property type="protein sequence ID" value="ACRNAN_scaffold784.g24252.t1"/>
    <property type="gene ID" value="ACRNAN_scaffold784.g24252"/>
</dbReference>
<dbReference type="Pfam" id="PF00152">
    <property type="entry name" value="tRNA-synt_2"/>
    <property type="match status" value="1"/>
</dbReference>
<dbReference type="PANTHER" id="PTHR22594:SF34">
    <property type="entry name" value="ASPARAGINE--TRNA LIGASE, MITOCHONDRIAL-RELATED"/>
    <property type="match status" value="1"/>
</dbReference>
<dbReference type="GO" id="GO:0006421">
    <property type="term" value="P:asparaginyl-tRNA aminoacylation"/>
    <property type="evidence" value="ECO:0007669"/>
    <property type="project" value="TreeGrafter"/>
</dbReference>
<dbReference type="GO" id="GO:0004812">
    <property type="term" value="F:aminoacyl-tRNA ligase activity"/>
    <property type="evidence" value="ECO:0007669"/>
    <property type="project" value="UniProtKB-KW"/>
</dbReference>
<dbReference type="InterPro" id="IPR006195">
    <property type="entry name" value="aa-tRNA-synth_II"/>
</dbReference>